<dbReference type="AlphaFoldDB" id="A0A6P7TQY8"/>
<reference evidence="2" key="1">
    <citation type="submission" date="2025-08" db="UniProtKB">
        <authorList>
            <consortium name="RefSeq"/>
        </authorList>
    </citation>
    <scope>IDENTIFICATION</scope>
</reference>
<dbReference type="Gene3D" id="3.40.50.720">
    <property type="entry name" value="NAD(P)-binding Rossmann-like Domain"/>
    <property type="match status" value="1"/>
</dbReference>
<sequence length="136" mass="14687">MSSFARSAKDSEADYDGEHGVIVNGVSKFGMKDSLSFQCLSSAVRGMTLTLAREMAPMAIRVVTVVLGLVVKYSVGDLVTDSETDYLLRAVDSVVSNVSFLQNKVHYEDVANCINSILTNSMINATEITLENVNNA</sequence>
<proteinExistence type="predicted"/>
<protein>
    <submittedName>
        <fullName evidence="2">3-hydroxyacyl-CoA dehydrogenase type-2-like</fullName>
    </submittedName>
</protein>
<dbReference type="SUPFAM" id="SSF51735">
    <property type="entry name" value="NAD(P)-binding Rossmann-fold domains"/>
    <property type="match status" value="1"/>
</dbReference>
<organism evidence="1 2">
    <name type="scientific">Octopus sinensis</name>
    <name type="common">East Asian common octopus</name>
    <dbReference type="NCBI Taxonomy" id="2607531"/>
    <lineage>
        <taxon>Eukaryota</taxon>
        <taxon>Metazoa</taxon>
        <taxon>Spiralia</taxon>
        <taxon>Lophotrochozoa</taxon>
        <taxon>Mollusca</taxon>
        <taxon>Cephalopoda</taxon>
        <taxon>Coleoidea</taxon>
        <taxon>Octopodiformes</taxon>
        <taxon>Octopoda</taxon>
        <taxon>Incirrata</taxon>
        <taxon>Octopodidae</taxon>
        <taxon>Octopus</taxon>
    </lineage>
</organism>
<dbReference type="KEGG" id="osn:115228158"/>
<name>A0A6P7TQY8_9MOLL</name>
<evidence type="ECO:0000313" key="2">
    <source>
        <dbReference type="RefSeq" id="XP_029654664.1"/>
    </source>
</evidence>
<accession>A0A6P7TQY8</accession>
<gene>
    <name evidence="2" type="primary">LOC115228158</name>
</gene>
<dbReference type="RefSeq" id="XP_029654664.1">
    <property type="nucleotide sequence ID" value="XM_029798804.1"/>
</dbReference>
<keyword evidence="1" id="KW-1185">Reference proteome</keyword>
<dbReference type="Proteomes" id="UP000515154">
    <property type="component" value="Unplaced"/>
</dbReference>
<evidence type="ECO:0000313" key="1">
    <source>
        <dbReference type="Proteomes" id="UP000515154"/>
    </source>
</evidence>
<dbReference type="InterPro" id="IPR036291">
    <property type="entry name" value="NAD(P)-bd_dom_sf"/>
</dbReference>